<keyword evidence="2" id="KW-1185">Reference proteome</keyword>
<proteinExistence type="predicted"/>
<reference evidence="1 2" key="1">
    <citation type="submission" date="2015-11" db="EMBL/GenBank/DDBJ databases">
        <title>Genomic Taxonomy of the Vibrionaceae.</title>
        <authorList>
            <person name="Gomez-Gil B."/>
            <person name="Enciso-Ibarra J."/>
        </authorList>
    </citation>
    <scope>NUCLEOTIDE SEQUENCE [LARGE SCALE GENOMIC DNA]</scope>
    <source>
        <strain evidence="1 2">CAIM 912</strain>
    </source>
</reference>
<gene>
    <name evidence="1" type="ORF">ATN88_13060</name>
</gene>
<protein>
    <submittedName>
        <fullName evidence="1">Uncharacterized protein</fullName>
    </submittedName>
</protein>
<comment type="caution">
    <text evidence="1">The sequence shown here is derived from an EMBL/GenBank/DDBJ whole genome shotgun (WGS) entry which is preliminary data.</text>
</comment>
<evidence type="ECO:0000313" key="1">
    <source>
        <dbReference type="EMBL" id="KXF79817.1"/>
    </source>
</evidence>
<dbReference type="EMBL" id="LNTY01000060">
    <property type="protein sequence ID" value="KXF79817.1"/>
    <property type="molecule type" value="Genomic_DNA"/>
</dbReference>
<sequence length="75" mass="8883">MRFHTFKEKPDIIRLQGTELCRSCIDSNVLRESTLNDERKFSIQLLEPRCCFDSEFQIPGVIRLSAQVRLLQREQ</sequence>
<evidence type="ECO:0000313" key="2">
    <source>
        <dbReference type="Proteomes" id="UP000070529"/>
    </source>
</evidence>
<accession>A0A135I303</accession>
<name>A0A135I303_9GAMM</name>
<dbReference type="AlphaFoldDB" id="A0A135I303"/>
<organism evidence="1 2">
    <name type="scientific">Enterovibrio coralii</name>
    <dbReference type="NCBI Taxonomy" id="294935"/>
    <lineage>
        <taxon>Bacteria</taxon>
        <taxon>Pseudomonadati</taxon>
        <taxon>Pseudomonadota</taxon>
        <taxon>Gammaproteobacteria</taxon>
        <taxon>Vibrionales</taxon>
        <taxon>Vibrionaceae</taxon>
        <taxon>Enterovibrio</taxon>
    </lineage>
</organism>
<dbReference type="Proteomes" id="UP000070529">
    <property type="component" value="Unassembled WGS sequence"/>
</dbReference>